<reference evidence="2" key="1">
    <citation type="submission" date="2020-08" db="EMBL/GenBank/DDBJ databases">
        <title>Multicomponent nature underlies the extraordinary mechanical properties of spider dragline silk.</title>
        <authorList>
            <person name="Kono N."/>
            <person name="Nakamura H."/>
            <person name="Mori M."/>
            <person name="Yoshida Y."/>
            <person name="Ohtoshi R."/>
            <person name="Malay A.D."/>
            <person name="Moran D.A.P."/>
            <person name="Tomita M."/>
            <person name="Numata K."/>
            <person name="Arakawa K."/>
        </authorList>
    </citation>
    <scope>NUCLEOTIDE SEQUENCE</scope>
</reference>
<dbReference type="InterPro" id="IPR012337">
    <property type="entry name" value="RNaseH-like_sf"/>
</dbReference>
<evidence type="ECO:0000313" key="2">
    <source>
        <dbReference type="EMBL" id="GFS55734.1"/>
    </source>
</evidence>
<dbReference type="SUPFAM" id="SSF53098">
    <property type="entry name" value="Ribonuclease H-like"/>
    <property type="match status" value="1"/>
</dbReference>
<accession>A0A8X6K1V4</accession>
<dbReference type="InterPro" id="IPR036397">
    <property type="entry name" value="RNaseH_sf"/>
</dbReference>
<name>A0A8X6K1V4_9ARAC</name>
<dbReference type="InterPro" id="IPR052160">
    <property type="entry name" value="Gypsy_RT_Integrase-like"/>
</dbReference>
<dbReference type="PANTHER" id="PTHR47266">
    <property type="entry name" value="ENDONUCLEASE-RELATED"/>
    <property type="match status" value="1"/>
</dbReference>
<protein>
    <submittedName>
        <fullName evidence="2">Transposon Ty3-I Gag-Pol polyprotein</fullName>
    </submittedName>
</protein>
<evidence type="ECO:0000259" key="1">
    <source>
        <dbReference type="Pfam" id="PF17921"/>
    </source>
</evidence>
<sequence length="261" mass="30345">MEFYPGKTTILFRKAVAINHTETSQRGRIKKPSRCTDNGSFRVCKTCDRNRRKYFWPGLYRSVRHYVSHCRECQRRKSQPQQPLGLLHSILPRDIPFAKIGLDLLERFPLTKQGNRWIVVCTDYHTRFTVTKALPSGEAMEIAKLLVEDVILNMEHQGKSSATEGGHFCRISLKNPFFLIHGREVDTPLDAILPFLPDESANDYAQNLMMKAEEARQLAKIHLTRLQDKNKHRYDERHQTVNYKDGDLVWIFTPIRKVGLP</sequence>
<proteinExistence type="predicted"/>
<dbReference type="OrthoDB" id="10030726at2759"/>
<gene>
    <name evidence="2" type="primary">TY3B-I_520</name>
    <name evidence="2" type="ORF">TNIN_383891</name>
</gene>
<dbReference type="Pfam" id="PF17921">
    <property type="entry name" value="Integrase_H2C2"/>
    <property type="match status" value="1"/>
</dbReference>
<dbReference type="GO" id="GO:0003676">
    <property type="term" value="F:nucleic acid binding"/>
    <property type="evidence" value="ECO:0007669"/>
    <property type="project" value="InterPro"/>
</dbReference>
<keyword evidence="3" id="KW-1185">Reference proteome</keyword>
<dbReference type="EMBL" id="BMAV01027051">
    <property type="protein sequence ID" value="GFS55734.1"/>
    <property type="molecule type" value="Genomic_DNA"/>
</dbReference>
<dbReference type="Gene3D" id="1.10.340.70">
    <property type="match status" value="1"/>
</dbReference>
<feature type="domain" description="Integrase zinc-binding" evidence="1">
    <location>
        <begin position="41"/>
        <end position="78"/>
    </location>
</feature>
<evidence type="ECO:0000313" key="3">
    <source>
        <dbReference type="Proteomes" id="UP000886998"/>
    </source>
</evidence>
<dbReference type="AlphaFoldDB" id="A0A8X6K1V4"/>
<dbReference type="Proteomes" id="UP000886998">
    <property type="component" value="Unassembled WGS sequence"/>
</dbReference>
<organism evidence="2 3">
    <name type="scientific">Trichonephila inaurata madagascariensis</name>
    <dbReference type="NCBI Taxonomy" id="2747483"/>
    <lineage>
        <taxon>Eukaryota</taxon>
        <taxon>Metazoa</taxon>
        <taxon>Ecdysozoa</taxon>
        <taxon>Arthropoda</taxon>
        <taxon>Chelicerata</taxon>
        <taxon>Arachnida</taxon>
        <taxon>Araneae</taxon>
        <taxon>Araneomorphae</taxon>
        <taxon>Entelegynae</taxon>
        <taxon>Araneoidea</taxon>
        <taxon>Nephilidae</taxon>
        <taxon>Trichonephila</taxon>
        <taxon>Trichonephila inaurata</taxon>
    </lineage>
</organism>
<dbReference type="InterPro" id="IPR041588">
    <property type="entry name" value="Integrase_H2C2"/>
</dbReference>
<dbReference type="Gene3D" id="3.30.420.10">
    <property type="entry name" value="Ribonuclease H-like superfamily/Ribonuclease H"/>
    <property type="match status" value="1"/>
</dbReference>
<comment type="caution">
    <text evidence="2">The sequence shown here is derived from an EMBL/GenBank/DDBJ whole genome shotgun (WGS) entry which is preliminary data.</text>
</comment>